<proteinExistence type="predicted"/>
<evidence type="ECO:0000313" key="1">
    <source>
        <dbReference type="EMBL" id="KKM88986.1"/>
    </source>
</evidence>
<dbReference type="EMBL" id="LAZR01006887">
    <property type="protein sequence ID" value="KKM88986.1"/>
    <property type="molecule type" value="Genomic_DNA"/>
</dbReference>
<comment type="caution">
    <text evidence="1">The sequence shown here is derived from an EMBL/GenBank/DDBJ whole genome shotgun (WGS) entry which is preliminary data.</text>
</comment>
<protein>
    <submittedName>
        <fullName evidence="1">Uncharacterized protein</fullName>
    </submittedName>
</protein>
<accession>A0A0F9LP42</accession>
<organism evidence="1">
    <name type="scientific">marine sediment metagenome</name>
    <dbReference type="NCBI Taxonomy" id="412755"/>
    <lineage>
        <taxon>unclassified sequences</taxon>
        <taxon>metagenomes</taxon>
        <taxon>ecological metagenomes</taxon>
    </lineage>
</organism>
<name>A0A0F9LP42_9ZZZZ</name>
<sequence>MEKITVDELVEALYLDLKESYSSLTREWLKAEAEKQLAGASPTGGPGMFLKNYLEKADLLPS</sequence>
<reference evidence="1" key="1">
    <citation type="journal article" date="2015" name="Nature">
        <title>Complex archaea that bridge the gap between prokaryotes and eukaryotes.</title>
        <authorList>
            <person name="Spang A."/>
            <person name="Saw J.H."/>
            <person name="Jorgensen S.L."/>
            <person name="Zaremba-Niedzwiedzka K."/>
            <person name="Martijn J."/>
            <person name="Lind A.E."/>
            <person name="van Eijk R."/>
            <person name="Schleper C."/>
            <person name="Guy L."/>
            <person name="Ettema T.J."/>
        </authorList>
    </citation>
    <scope>NUCLEOTIDE SEQUENCE</scope>
</reference>
<gene>
    <name evidence="1" type="ORF">LCGC14_1253250</name>
</gene>
<dbReference type="AlphaFoldDB" id="A0A0F9LP42"/>